<dbReference type="SUPFAM" id="SSF75471">
    <property type="entry name" value="YhbY-like"/>
    <property type="match status" value="2"/>
</dbReference>
<evidence type="ECO:0000313" key="11">
    <source>
        <dbReference type="Proteomes" id="UP001497480"/>
    </source>
</evidence>
<dbReference type="PANTHER" id="PTHR46247:SF1">
    <property type="entry name" value="CRS2-ASSOCIATED FACTOR 1, CHLOROPLASTIC"/>
    <property type="match status" value="1"/>
</dbReference>
<evidence type="ECO:0000256" key="5">
    <source>
        <dbReference type="ARBA" id="ARBA00023187"/>
    </source>
</evidence>
<dbReference type="AlphaFoldDB" id="A0AAV1YA70"/>
<dbReference type="GO" id="GO:0000373">
    <property type="term" value="P:Group II intron splicing"/>
    <property type="evidence" value="ECO:0007669"/>
    <property type="project" value="InterPro"/>
</dbReference>
<feature type="compositionally biased region" description="Basic and acidic residues" evidence="8">
    <location>
        <begin position="575"/>
        <end position="584"/>
    </location>
</feature>
<evidence type="ECO:0000256" key="1">
    <source>
        <dbReference type="ARBA" id="ARBA00022664"/>
    </source>
</evidence>
<keyword evidence="5" id="KW-0508">mRNA splicing</keyword>
<protein>
    <recommendedName>
        <fullName evidence="9">CRM domain-containing protein</fullName>
    </recommendedName>
</protein>
<dbReference type="PANTHER" id="PTHR46247">
    <property type="entry name" value="CRS2-ASSOCIATED FACTOR 1, CHLOROPLASTIC"/>
    <property type="match status" value="1"/>
</dbReference>
<evidence type="ECO:0000313" key="10">
    <source>
        <dbReference type="EMBL" id="CAL0330917.1"/>
    </source>
</evidence>
<evidence type="ECO:0000256" key="3">
    <source>
        <dbReference type="ARBA" id="ARBA00022884"/>
    </source>
</evidence>
<dbReference type="SMART" id="SM01103">
    <property type="entry name" value="CRS1_YhbY"/>
    <property type="match status" value="2"/>
</dbReference>
<evidence type="ECO:0000256" key="7">
    <source>
        <dbReference type="PROSITE-ProRule" id="PRU00626"/>
    </source>
</evidence>
<accession>A0AAV1YA70</accession>
<evidence type="ECO:0000256" key="8">
    <source>
        <dbReference type="SAM" id="MobiDB-lite"/>
    </source>
</evidence>
<organism evidence="10 11">
    <name type="scientific">Lupinus luteus</name>
    <name type="common">European yellow lupine</name>
    <dbReference type="NCBI Taxonomy" id="3873"/>
    <lineage>
        <taxon>Eukaryota</taxon>
        <taxon>Viridiplantae</taxon>
        <taxon>Streptophyta</taxon>
        <taxon>Embryophyta</taxon>
        <taxon>Tracheophyta</taxon>
        <taxon>Spermatophyta</taxon>
        <taxon>Magnoliopsida</taxon>
        <taxon>eudicotyledons</taxon>
        <taxon>Gunneridae</taxon>
        <taxon>Pentapetalae</taxon>
        <taxon>rosids</taxon>
        <taxon>fabids</taxon>
        <taxon>Fabales</taxon>
        <taxon>Fabaceae</taxon>
        <taxon>Papilionoideae</taxon>
        <taxon>50 kb inversion clade</taxon>
        <taxon>genistoids sensu lato</taxon>
        <taxon>core genistoids</taxon>
        <taxon>Genisteae</taxon>
        <taxon>Lupinus</taxon>
    </lineage>
</organism>
<dbReference type="Pfam" id="PF01985">
    <property type="entry name" value="CRS1_YhbY"/>
    <property type="match status" value="2"/>
</dbReference>
<dbReference type="FunFam" id="3.30.110.60:FF:000002">
    <property type="entry name" value="CRS2-associated factor 1, chloroplastic"/>
    <property type="match status" value="2"/>
</dbReference>
<dbReference type="InterPro" id="IPR035920">
    <property type="entry name" value="YhbY-like_sf"/>
</dbReference>
<feature type="region of interest" description="Disordered" evidence="8">
    <location>
        <begin position="186"/>
        <end position="205"/>
    </location>
</feature>
<dbReference type="PROSITE" id="PS51295">
    <property type="entry name" value="CRM"/>
    <property type="match status" value="2"/>
</dbReference>
<sequence>MQLTSSPMLLKIPISFPIFSPHFDSNQNPPSSTVLRFSRWNTNTDTVNHRHSSSDDELDSPSSPSQRSMRYSKWKNKKQLDQPPSSQSHPAFRFSNIPKSKPIPLKEAPDNIKMSDDGVSYVIEGAPFEFKYSYTETPKAKPVKMREAPFVPFGPATMPRPWTGRAPLPPSKKKLKEFDSFVLPPPDKKGIKPVQSPGPFLPGTNPRYVKTREEILGEPLTKQEIGDMIRSCLKSSRQLNIGRDGLTHNMLDNIHAHWKRRRVCKIKCKGVCTVDMENVCQQLEEKTGGKVIFRMMGVLYLFRGRNYNYRTRPYFPLMLWKPIPPVYPKLIRRVPESLTLDEATKMRQKGRDLIPICQIGKNGVYCNLVKNVREAFEECELVRINCQGLNKSDYRKIGAKLRDLVPCTLLSFENEHILMWRGPNWKSSLPDVGDVSKGASEVDVNNENYKTLPSDTQELSAPPNSSVEAANNLSHDTIVSTSSSGVTLDEVELPFLTENSKQPLSIFTDSASLTRIFEAETTRDVTDFYEAETTNNATGSYGEPEACGSTSPSMIISDYDSCAEYPSEALSGSHGTEDRMDNKSSSDSFVASVSRSNEMQGAVDNYINGMEDPHADKLLDDSGVGDVSLLSASPCTEEILLLLEQAVEKGSALVLDEVPLDADKIYQTTVSFSKSASPGPVFRTYRKVGDKKSKKQEVSTLETKESNTVAIEVNPIKANTIKVKREKSSRIPKRGNFDQFLNVVPQGTLGVDELANLLS</sequence>
<evidence type="ECO:0000259" key="9">
    <source>
        <dbReference type="PROSITE" id="PS51295"/>
    </source>
</evidence>
<keyword evidence="1" id="KW-0507">mRNA processing</keyword>
<dbReference type="Gene3D" id="3.30.110.60">
    <property type="entry name" value="YhbY-like"/>
    <property type="match status" value="2"/>
</dbReference>
<keyword evidence="11" id="KW-1185">Reference proteome</keyword>
<proteinExistence type="predicted"/>
<keyword evidence="3 7" id="KW-0694">RNA-binding</keyword>
<feature type="domain" description="CRM" evidence="9">
    <location>
        <begin position="336"/>
        <end position="432"/>
    </location>
</feature>
<dbReference type="GO" id="GO:0003723">
    <property type="term" value="F:RNA binding"/>
    <property type="evidence" value="ECO:0007669"/>
    <property type="project" value="UniProtKB-UniRule"/>
</dbReference>
<dbReference type="Proteomes" id="UP001497480">
    <property type="component" value="Unassembled WGS sequence"/>
</dbReference>
<evidence type="ECO:0000256" key="6">
    <source>
        <dbReference type="ARBA" id="ARBA00023274"/>
    </source>
</evidence>
<evidence type="ECO:0000256" key="4">
    <source>
        <dbReference type="ARBA" id="ARBA00022946"/>
    </source>
</evidence>
<keyword evidence="2" id="KW-0677">Repeat</keyword>
<feature type="domain" description="CRM" evidence="9">
    <location>
        <begin position="218"/>
        <end position="314"/>
    </location>
</feature>
<dbReference type="EMBL" id="CAXHTB010000023">
    <property type="protein sequence ID" value="CAL0330917.1"/>
    <property type="molecule type" value="Genomic_DNA"/>
</dbReference>
<feature type="region of interest" description="Disordered" evidence="8">
    <location>
        <begin position="46"/>
        <end position="111"/>
    </location>
</feature>
<name>A0AAV1YA70_LUPLU</name>
<dbReference type="GO" id="GO:1990904">
    <property type="term" value="C:ribonucleoprotein complex"/>
    <property type="evidence" value="ECO:0007669"/>
    <property type="project" value="UniProtKB-KW"/>
</dbReference>
<evidence type="ECO:0000256" key="2">
    <source>
        <dbReference type="ARBA" id="ARBA00022737"/>
    </source>
</evidence>
<dbReference type="InterPro" id="IPR044599">
    <property type="entry name" value="CAF1P_plant"/>
</dbReference>
<reference evidence="10 11" key="1">
    <citation type="submission" date="2024-03" db="EMBL/GenBank/DDBJ databases">
        <authorList>
            <person name="Martinez-Hernandez J."/>
        </authorList>
    </citation>
    <scope>NUCLEOTIDE SEQUENCE [LARGE SCALE GENOMIC DNA]</scope>
</reference>
<keyword evidence="4" id="KW-0809">Transit peptide</keyword>
<feature type="region of interest" description="Disordered" evidence="8">
    <location>
        <begin position="568"/>
        <end position="587"/>
    </location>
</feature>
<dbReference type="InterPro" id="IPR001890">
    <property type="entry name" value="RNA-binding_CRM"/>
</dbReference>
<comment type="caution">
    <text evidence="10">The sequence shown here is derived from an EMBL/GenBank/DDBJ whole genome shotgun (WGS) entry which is preliminary data.</text>
</comment>
<gene>
    <name evidence="10" type="ORF">LLUT_LOCUS31977</name>
</gene>
<keyword evidence="6" id="KW-0687">Ribonucleoprotein</keyword>
<dbReference type="GO" id="GO:0006397">
    <property type="term" value="P:mRNA processing"/>
    <property type="evidence" value="ECO:0007669"/>
    <property type="project" value="UniProtKB-KW"/>
</dbReference>